<sequence>MSSIPSIDLTLEDSETELSPSKRSVNDIKGVDHLQSSRPLNLKGSDDIPSRIQGNHNANSTTVRLPGLSRMPSLSRYSSGNMDLENKGYRLDPSLDTPPLTQNSKRPSISLNSPLKTPVYIRPGDSHTYKRLKIDTQEDALNAQFEHHTSDQTEPQEHKRKEPNHESFSTDDFVTPQSPKFPDDILENHKTTPITSHEEDRDGEFTDDQDNALHETVEYYDLDDQKDENIKSSSNIQNQLVIGSSPRNSELDSFHSARQSPRPQNFENEILKHDGPINKESSPIIILSDDEDNKSTSYGDQSSADKPNNSNILNKAPDAETARAAFERLAREMMEKERELTNLQNTYRDTKTILQRKLTKREALIKESESKLDLLLKSLDNSQSSNKRLLIDRTAEDTKSLKEKKTKTLLKLREVERKESLLKEKFVDFVNFRNSKMQQSQVELQNAIKDQANTNNIQSRGELIQERSRTESMYREGSIDEERYALTMSEINAKLNRLNTSNTVQNGSATSLFFKSIEVARDLIQKNTVRSLQNKNLMNYLLRIVEKFKKDFDQGVLYKASKKRRVENAIVELQKHGVKMPAVSKYLETLGFIVDPDFYDRMKQARSGHNYSDDDFIPPEEMGENAMGDDSILGAIKSQHGQVTYNSLQLSNIYTAQDNESLHKLLEDLKKTETEVKGEELTPPELTVNLMTHQRQGLHWLLEAENSSKKGGLLADDMGLGKTVQAIALMLRNRSELEKCKTNLIVAPVAVLRVWQAEIKTKVKKSADFKVIIYGGTSGSKVNSWRELLKYEVVLVSYQTLASELKKHWPLRLRQDDEDFKLPEDADIKAINNLKEKGSEYWSPFFCNESQFYRIILDEAQNIKNKNTKAAKGCCALESVYRWALSGTPMQNSIMELYSLVRFLRISPYNREHKFRVDIGNPLGKSATNYDDYDKKQAMKKVQVLLRAIMLRRTKDSEIDGKPILELPDKNIHNEENVLVGEESKFYKELESANQKKAEKLLSRSAKGSYSSILTLLLRLRQACCHPELVVIGENKSENSKVVNGKNFERDWLRLFEVARSISNMGKDTISDGLENMMCPYCMEQMELESTMILTPCGHMLCEGCLESFLDDARFEPGARKAAGGGHIVACLVCKRDVNDNDVITYKLYDQVVNQHFTERDLHDEYKHEMAAQKDRLKNGYHTDLQSLYPSQKISKCLEIIRNIYEKTDDEKVIIFSQFTTFFDLLQHFIKKELRIPFLRYDGSMDSKARAVTVEDFYRDKAKRVLLISMKAGNAGLTLTCANHVVLVDPFWNPFVEDQAMDRCYRISQTREVQVYRLLVKNSVEDRILELQKKKRELVDSAMDPTKIREVNRLGRHELGFLFGLNSLGIASDS</sequence>
<evidence type="ECO:0000256" key="2">
    <source>
        <dbReference type="ARBA" id="ARBA00022723"/>
    </source>
</evidence>
<dbReference type="Gene3D" id="3.40.50.10810">
    <property type="entry name" value="Tandem AAA-ATPase domain"/>
    <property type="match status" value="1"/>
</dbReference>
<evidence type="ECO:0000256" key="8">
    <source>
        <dbReference type="ARBA" id="ARBA00022840"/>
    </source>
</evidence>
<dbReference type="PROSITE" id="PS50089">
    <property type="entry name" value="ZF_RING_2"/>
    <property type="match status" value="1"/>
</dbReference>
<evidence type="ECO:0000259" key="12">
    <source>
        <dbReference type="PROSITE" id="PS50089"/>
    </source>
</evidence>
<feature type="domain" description="Helicase ATP-binding" evidence="13">
    <location>
        <begin position="703"/>
        <end position="907"/>
    </location>
</feature>
<dbReference type="CDD" id="cd18793">
    <property type="entry name" value="SF2_C_SNF"/>
    <property type="match status" value="1"/>
</dbReference>
<feature type="domain" description="Helicase C-terminal" evidence="14">
    <location>
        <begin position="1200"/>
        <end position="1354"/>
    </location>
</feature>
<keyword evidence="6" id="KW-0347">Helicase</keyword>
<keyword evidence="4 9" id="KW-0863">Zinc-finger</keyword>
<dbReference type="Gene3D" id="3.30.40.10">
    <property type="entry name" value="Zinc/RING finger domain, C3HC4 (zinc finger)"/>
    <property type="match status" value="1"/>
</dbReference>
<dbReference type="InterPro" id="IPR001650">
    <property type="entry name" value="Helicase_C-like"/>
</dbReference>
<evidence type="ECO:0000259" key="13">
    <source>
        <dbReference type="PROSITE" id="PS51192"/>
    </source>
</evidence>
<feature type="compositionally biased region" description="Polar residues" evidence="11">
    <location>
        <begin position="231"/>
        <end position="248"/>
    </location>
</feature>
<dbReference type="GO" id="GO:0016787">
    <property type="term" value="F:hydrolase activity"/>
    <property type="evidence" value="ECO:0007669"/>
    <property type="project" value="UniProtKB-KW"/>
</dbReference>
<feature type="compositionally biased region" description="Polar residues" evidence="11">
    <location>
        <begin position="52"/>
        <end position="63"/>
    </location>
</feature>
<dbReference type="GO" id="GO:0008094">
    <property type="term" value="F:ATP-dependent activity, acting on DNA"/>
    <property type="evidence" value="ECO:0007669"/>
    <property type="project" value="TreeGrafter"/>
</dbReference>
<dbReference type="SMART" id="SM00490">
    <property type="entry name" value="HELICc"/>
    <property type="match status" value="1"/>
</dbReference>
<evidence type="ECO:0000256" key="7">
    <source>
        <dbReference type="ARBA" id="ARBA00022833"/>
    </source>
</evidence>
<dbReference type="InterPro" id="IPR027370">
    <property type="entry name" value="Znf-RING_euk"/>
</dbReference>
<dbReference type="PANTHER" id="PTHR45626:SF16">
    <property type="entry name" value="ATP-DEPENDENT HELICASE ULS1"/>
    <property type="match status" value="1"/>
</dbReference>
<evidence type="ECO:0000256" key="4">
    <source>
        <dbReference type="ARBA" id="ARBA00022771"/>
    </source>
</evidence>
<dbReference type="InterPro" id="IPR013083">
    <property type="entry name" value="Znf_RING/FYVE/PHD"/>
</dbReference>
<keyword evidence="8" id="KW-0067">ATP-binding</keyword>
<keyword evidence="5" id="KW-0378">Hydrolase</keyword>
<organism evidence="15 16">
    <name type="scientific">Lachancea fermentati</name>
    <name type="common">Zygosaccharomyces fermentati</name>
    <dbReference type="NCBI Taxonomy" id="4955"/>
    <lineage>
        <taxon>Eukaryota</taxon>
        <taxon>Fungi</taxon>
        <taxon>Dikarya</taxon>
        <taxon>Ascomycota</taxon>
        <taxon>Saccharomycotina</taxon>
        <taxon>Saccharomycetes</taxon>
        <taxon>Saccharomycetales</taxon>
        <taxon>Saccharomycetaceae</taxon>
        <taxon>Lachancea</taxon>
    </lineage>
</organism>
<gene>
    <name evidence="15" type="ORF">LAFE_0C07514G</name>
</gene>
<evidence type="ECO:0000256" key="6">
    <source>
        <dbReference type="ARBA" id="ARBA00022806"/>
    </source>
</evidence>
<dbReference type="OMA" id="FWCMEQL"/>
<dbReference type="Proteomes" id="UP000190831">
    <property type="component" value="Chromosome C"/>
</dbReference>
<dbReference type="PANTHER" id="PTHR45626">
    <property type="entry name" value="TRANSCRIPTION TERMINATION FACTOR 2-RELATED"/>
    <property type="match status" value="1"/>
</dbReference>
<dbReference type="SMART" id="SM00487">
    <property type="entry name" value="DEXDc"/>
    <property type="match status" value="1"/>
</dbReference>
<name>A0A1G4MA54_LACFM</name>
<keyword evidence="10" id="KW-0175">Coiled coil</keyword>
<feature type="region of interest" description="Disordered" evidence="11">
    <location>
        <begin position="1"/>
        <end position="207"/>
    </location>
</feature>
<evidence type="ECO:0000256" key="10">
    <source>
        <dbReference type="SAM" id="Coils"/>
    </source>
</evidence>
<dbReference type="GO" id="GO:0005737">
    <property type="term" value="C:cytoplasm"/>
    <property type="evidence" value="ECO:0007669"/>
    <property type="project" value="TreeGrafter"/>
</dbReference>
<dbReference type="Pfam" id="PF00176">
    <property type="entry name" value="SNF2-rel_dom"/>
    <property type="match status" value="1"/>
</dbReference>
<feature type="region of interest" description="Disordered" evidence="11">
    <location>
        <begin position="231"/>
        <end position="314"/>
    </location>
</feature>
<dbReference type="PROSITE" id="PS00518">
    <property type="entry name" value="ZF_RING_1"/>
    <property type="match status" value="1"/>
</dbReference>
<dbReference type="GO" id="GO:0008270">
    <property type="term" value="F:zinc ion binding"/>
    <property type="evidence" value="ECO:0007669"/>
    <property type="project" value="UniProtKB-KW"/>
</dbReference>
<dbReference type="CDD" id="cd18008">
    <property type="entry name" value="DEXDc_SHPRH-like"/>
    <property type="match status" value="1"/>
</dbReference>
<feature type="compositionally biased region" description="Polar residues" evidence="11">
    <location>
        <begin position="99"/>
        <end position="115"/>
    </location>
</feature>
<dbReference type="SMART" id="SM00184">
    <property type="entry name" value="RING"/>
    <property type="match status" value="1"/>
</dbReference>
<feature type="compositionally biased region" description="Polar residues" evidence="11">
    <location>
        <begin position="256"/>
        <end position="267"/>
    </location>
</feature>
<feature type="coiled-coil region" evidence="10">
    <location>
        <begin position="319"/>
        <end position="353"/>
    </location>
</feature>
<feature type="domain" description="RING-type" evidence="12">
    <location>
        <begin position="1079"/>
        <end position="1135"/>
    </location>
</feature>
<feature type="compositionally biased region" description="Basic and acidic residues" evidence="11">
    <location>
        <begin position="181"/>
        <end position="204"/>
    </location>
</feature>
<feature type="compositionally biased region" description="Polar residues" evidence="11">
    <location>
        <begin position="166"/>
        <end position="178"/>
    </location>
</feature>
<evidence type="ECO:0000313" key="15">
    <source>
        <dbReference type="EMBL" id="SCW00588.1"/>
    </source>
</evidence>
<dbReference type="InterPro" id="IPR001841">
    <property type="entry name" value="Znf_RING"/>
</dbReference>
<keyword evidence="3" id="KW-0547">Nucleotide-binding</keyword>
<evidence type="ECO:0000313" key="16">
    <source>
        <dbReference type="Proteomes" id="UP000190831"/>
    </source>
</evidence>
<dbReference type="InterPro" id="IPR050628">
    <property type="entry name" value="SNF2_RAD54_helicase_TF"/>
</dbReference>
<accession>A0A1G4MA54</accession>
<feature type="compositionally biased region" description="Basic and acidic residues" evidence="11">
    <location>
        <begin position="124"/>
        <end position="136"/>
    </location>
</feature>
<proteinExistence type="inferred from homology"/>
<keyword evidence="7" id="KW-0862">Zinc</keyword>
<dbReference type="InterPro" id="IPR014001">
    <property type="entry name" value="Helicase_ATP-bd"/>
</dbReference>
<dbReference type="Pfam" id="PF00271">
    <property type="entry name" value="Helicase_C"/>
    <property type="match status" value="1"/>
</dbReference>
<dbReference type="InterPro" id="IPR038718">
    <property type="entry name" value="SNF2-like_sf"/>
</dbReference>
<dbReference type="EMBL" id="LT598485">
    <property type="protein sequence ID" value="SCW00588.1"/>
    <property type="molecule type" value="Genomic_DNA"/>
</dbReference>
<dbReference type="InterPro" id="IPR027417">
    <property type="entry name" value="P-loop_NTPase"/>
</dbReference>
<reference evidence="15 16" key="1">
    <citation type="submission" date="2016-03" db="EMBL/GenBank/DDBJ databases">
        <authorList>
            <person name="Devillers H."/>
        </authorList>
    </citation>
    <scope>NUCLEOTIDE SEQUENCE [LARGE SCALE GENOMIC DNA]</scope>
    <source>
        <strain evidence="15">CBS 6772</strain>
    </source>
</reference>
<dbReference type="STRING" id="4955.A0A1G4MA54"/>
<keyword evidence="2" id="KW-0479">Metal-binding</keyword>
<comment type="similarity">
    <text evidence="1">Belongs to the SNF2/RAD54 helicase family.</text>
</comment>
<dbReference type="Gene3D" id="3.40.50.300">
    <property type="entry name" value="P-loop containing nucleotide triphosphate hydrolases"/>
    <property type="match status" value="1"/>
</dbReference>
<protein>
    <submittedName>
        <fullName evidence="15">LAFE_0C07514g1_1</fullName>
    </submittedName>
</protein>
<dbReference type="SUPFAM" id="SSF57850">
    <property type="entry name" value="RING/U-box"/>
    <property type="match status" value="1"/>
</dbReference>
<evidence type="ECO:0000259" key="14">
    <source>
        <dbReference type="PROSITE" id="PS51194"/>
    </source>
</evidence>
<feature type="compositionally biased region" description="Basic and acidic residues" evidence="11">
    <location>
        <begin position="145"/>
        <end position="165"/>
    </location>
</feature>
<feature type="compositionally biased region" description="Polar residues" evidence="11">
    <location>
        <begin position="295"/>
        <end position="313"/>
    </location>
</feature>
<dbReference type="GO" id="GO:0004386">
    <property type="term" value="F:helicase activity"/>
    <property type="evidence" value="ECO:0007669"/>
    <property type="project" value="UniProtKB-KW"/>
</dbReference>
<dbReference type="InterPro" id="IPR017907">
    <property type="entry name" value="Znf_RING_CS"/>
</dbReference>
<evidence type="ECO:0000256" key="1">
    <source>
        <dbReference type="ARBA" id="ARBA00007025"/>
    </source>
</evidence>
<dbReference type="PROSITE" id="PS51192">
    <property type="entry name" value="HELICASE_ATP_BIND_1"/>
    <property type="match status" value="1"/>
</dbReference>
<dbReference type="InterPro" id="IPR049730">
    <property type="entry name" value="SNF2/RAD54-like_C"/>
</dbReference>
<evidence type="ECO:0000256" key="9">
    <source>
        <dbReference type="PROSITE-ProRule" id="PRU00175"/>
    </source>
</evidence>
<dbReference type="InterPro" id="IPR000330">
    <property type="entry name" value="SNF2_N"/>
</dbReference>
<keyword evidence="16" id="KW-1185">Reference proteome</keyword>
<evidence type="ECO:0000256" key="11">
    <source>
        <dbReference type="SAM" id="MobiDB-lite"/>
    </source>
</evidence>
<dbReference type="Pfam" id="PF13445">
    <property type="entry name" value="zf-RING_UBOX"/>
    <property type="match status" value="1"/>
</dbReference>
<dbReference type="GO" id="GO:0005524">
    <property type="term" value="F:ATP binding"/>
    <property type="evidence" value="ECO:0007669"/>
    <property type="project" value="UniProtKB-KW"/>
</dbReference>
<dbReference type="GO" id="GO:0005634">
    <property type="term" value="C:nucleus"/>
    <property type="evidence" value="ECO:0007669"/>
    <property type="project" value="TreeGrafter"/>
</dbReference>
<dbReference type="GO" id="GO:0000724">
    <property type="term" value="P:double-strand break repair via homologous recombination"/>
    <property type="evidence" value="ECO:0007669"/>
    <property type="project" value="TreeGrafter"/>
</dbReference>
<dbReference type="SUPFAM" id="SSF52540">
    <property type="entry name" value="P-loop containing nucleoside triphosphate hydrolases"/>
    <property type="match status" value="2"/>
</dbReference>
<evidence type="ECO:0000256" key="3">
    <source>
        <dbReference type="ARBA" id="ARBA00022741"/>
    </source>
</evidence>
<dbReference type="OrthoDB" id="423559at2759"/>
<dbReference type="PROSITE" id="PS51194">
    <property type="entry name" value="HELICASE_CTER"/>
    <property type="match status" value="1"/>
</dbReference>
<evidence type="ECO:0000256" key="5">
    <source>
        <dbReference type="ARBA" id="ARBA00022801"/>
    </source>
</evidence>